<evidence type="ECO:0000313" key="3">
    <source>
        <dbReference type="Proteomes" id="UP000075583"/>
    </source>
</evidence>
<protein>
    <recommendedName>
        <fullName evidence="4">DUF4260 domain-containing protein</fullName>
    </recommendedName>
</protein>
<name>A0A150XPT4_ROSEK</name>
<sequence length="130" mass="14852">MKTIKMRTALKLEEIGLLLIVCLIYFEFYEGGWVLFASLFFAPDLAFLAIIVNKKVATIAYNAAHHKGLISFLMILGYLLSNELLILIGLIFMAHSCFDRMLGYGLKYFDSFDHTHLGWMGKSKHKNLEV</sequence>
<feature type="transmembrane region" description="Helical" evidence="1">
    <location>
        <begin position="34"/>
        <end position="52"/>
    </location>
</feature>
<accession>A0A150XPT4</accession>
<keyword evidence="1" id="KW-0812">Transmembrane</keyword>
<keyword evidence="3" id="KW-1185">Reference proteome</keyword>
<feature type="transmembrane region" description="Helical" evidence="1">
    <location>
        <begin position="12"/>
        <end position="28"/>
    </location>
</feature>
<proteinExistence type="predicted"/>
<keyword evidence="1" id="KW-1133">Transmembrane helix</keyword>
<reference evidence="2" key="1">
    <citation type="submission" date="2016-01" db="EMBL/GenBank/DDBJ databases">
        <title>Genome sequencing of Roseivirga ehrenbergii KMM 6017.</title>
        <authorList>
            <person name="Selvaratnam C."/>
            <person name="Thevarajoo S."/>
            <person name="Goh K.M."/>
            <person name="Ee R."/>
            <person name="Chan K.-G."/>
            <person name="Chong C.S."/>
        </authorList>
    </citation>
    <scope>NUCLEOTIDE SEQUENCE [LARGE SCALE GENOMIC DNA]</scope>
    <source>
        <strain evidence="2">KMM 6017</strain>
    </source>
</reference>
<evidence type="ECO:0008006" key="4">
    <source>
        <dbReference type="Google" id="ProtNLM"/>
    </source>
</evidence>
<dbReference type="STRING" id="279360.MB14_16345"/>
<evidence type="ECO:0000256" key="1">
    <source>
        <dbReference type="SAM" id="Phobius"/>
    </source>
</evidence>
<organism evidence="2 3">
    <name type="scientific">Roseivirga ehrenbergii (strain DSM 102268 / JCM 13514 / KCTC 12282 / NCIMB 14502 / KMM 6017)</name>
    <dbReference type="NCBI Taxonomy" id="279360"/>
    <lineage>
        <taxon>Bacteria</taxon>
        <taxon>Pseudomonadati</taxon>
        <taxon>Bacteroidota</taxon>
        <taxon>Cytophagia</taxon>
        <taxon>Cytophagales</taxon>
        <taxon>Roseivirgaceae</taxon>
        <taxon>Roseivirga</taxon>
    </lineage>
</organism>
<dbReference type="Pfam" id="PF14079">
    <property type="entry name" value="DUF4260"/>
    <property type="match status" value="1"/>
</dbReference>
<dbReference type="InterPro" id="IPR025356">
    <property type="entry name" value="DUF4260"/>
</dbReference>
<dbReference type="AlphaFoldDB" id="A0A150XPT4"/>
<keyword evidence="1" id="KW-0472">Membrane</keyword>
<evidence type="ECO:0000313" key="2">
    <source>
        <dbReference type="EMBL" id="KYG80711.1"/>
    </source>
</evidence>
<feature type="transmembrane region" description="Helical" evidence="1">
    <location>
        <begin position="72"/>
        <end position="94"/>
    </location>
</feature>
<dbReference type="Proteomes" id="UP000075583">
    <property type="component" value="Unassembled WGS sequence"/>
</dbReference>
<dbReference type="EMBL" id="LQZQ01000004">
    <property type="protein sequence ID" value="KYG80711.1"/>
    <property type="molecule type" value="Genomic_DNA"/>
</dbReference>
<comment type="caution">
    <text evidence="2">The sequence shown here is derived from an EMBL/GenBank/DDBJ whole genome shotgun (WGS) entry which is preliminary data.</text>
</comment>
<gene>
    <name evidence="2" type="ORF">MB14_16345</name>
</gene>